<evidence type="ECO:0000313" key="2">
    <source>
        <dbReference type="EMBL" id="MBC8577483.1"/>
    </source>
</evidence>
<organism evidence="2 3">
    <name type="scientific">Yanshouia hominis</name>
    <dbReference type="NCBI Taxonomy" id="2763673"/>
    <lineage>
        <taxon>Bacteria</taxon>
        <taxon>Bacillati</taxon>
        <taxon>Bacillota</taxon>
        <taxon>Clostridia</taxon>
        <taxon>Eubacteriales</taxon>
        <taxon>Oscillospiraceae</taxon>
        <taxon>Yanshouia</taxon>
    </lineage>
</organism>
<dbReference type="PANTHER" id="PTHR47183">
    <property type="entry name" value="GLUCOSE-1-PHOSPHATE CYTIDYLYLTRANSFERASE-RELATED"/>
    <property type="match status" value="1"/>
</dbReference>
<dbReference type="InterPro" id="IPR005835">
    <property type="entry name" value="NTP_transferase_dom"/>
</dbReference>
<dbReference type="Pfam" id="PF00483">
    <property type="entry name" value="NTP_transferase"/>
    <property type="match status" value="1"/>
</dbReference>
<proteinExistence type="predicted"/>
<dbReference type="GO" id="GO:0047343">
    <property type="term" value="F:glucose-1-phosphate cytidylyltransferase activity"/>
    <property type="evidence" value="ECO:0007669"/>
    <property type="project" value="UniProtKB-EC"/>
</dbReference>
<name>A0ABR7NP99_9FIRM</name>
<dbReference type="PANTHER" id="PTHR47183:SF1">
    <property type="entry name" value="GLUCOSE-1-PHOSPHATE CYTIDYLYLTRANSFERASE"/>
    <property type="match status" value="1"/>
</dbReference>
<comment type="caution">
    <text evidence="2">The sequence shown here is derived from an EMBL/GenBank/DDBJ whole genome shotgun (WGS) entry which is preliminary data.</text>
</comment>
<reference evidence="2 3" key="1">
    <citation type="submission" date="2020-08" db="EMBL/GenBank/DDBJ databases">
        <title>Genome public.</title>
        <authorList>
            <person name="Liu C."/>
            <person name="Sun Q."/>
        </authorList>
    </citation>
    <scope>NUCLEOTIDE SEQUENCE [LARGE SCALE GENOMIC DNA]</scope>
    <source>
        <strain evidence="2 3">BX1</strain>
    </source>
</reference>
<keyword evidence="2" id="KW-0548">Nucleotidyltransferase</keyword>
<dbReference type="NCBIfam" id="TIGR02623">
    <property type="entry name" value="G1P_cyt_trans"/>
    <property type="match status" value="1"/>
</dbReference>
<evidence type="ECO:0000259" key="1">
    <source>
        <dbReference type="Pfam" id="PF00483"/>
    </source>
</evidence>
<evidence type="ECO:0000313" key="3">
    <source>
        <dbReference type="Proteomes" id="UP000658131"/>
    </source>
</evidence>
<dbReference type="EC" id="2.7.7.33" evidence="2"/>
<dbReference type="SUPFAM" id="SSF53448">
    <property type="entry name" value="Nucleotide-diphospho-sugar transferases"/>
    <property type="match status" value="1"/>
</dbReference>
<dbReference type="CDD" id="cd02524">
    <property type="entry name" value="G1P_cytidylyltransferase"/>
    <property type="match status" value="1"/>
</dbReference>
<dbReference type="InterPro" id="IPR013446">
    <property type="entry name" value="G1P_cyt_trans-like"/>
</dbReference>
<dbReference type="InterPro" id="IPR046981">
    <property type="entry name" value="G1P_cyt_trans"/>
</dbReference>
<sequence length="262" mass="30049">MKTVLLAGGAGTRISEESQYRPKPMLEIGGMPILWHIMKEYSHYGFHEFIVCAGYKQHMIKEWFADYFLHTSDVTFDFSEGNNIIVHNKKTEPWKVTVVDTGLNTMTGGRIKRIQKYVGSEPFFMTYGDGVCDVNIGKLLEFHRSSGKKATLTAVRVEQRFGVLDIRDGSVRAFREKSKHDMDPINAGYMVLEPDVFSYLKDDTTVFEREPLEQLAAQGQLASYMHTGFWQCMDTKKEHEQLEALWNSDAAPWKTWSEEPDA</sequence>
<dbReference type="Proteomes" id="UP000658131">
    <property type="component" value="Unassembled WGS sequence"/>
</dbReference>
<dbReference type="RefSeq" id="WP_262400886.1">
    <property type="nucleotide sequence ID" value="NZ_JACRTB010000033.1"/>
</dbReference>
<gene>
    <name evidence="2" type="primary">rfbF</name>
    <name evidence="2" type="ORF">H8717_13860</name>
</gene>
<accession>A0ABR7NP99</accession>
<protein>
    <submittedName>
        <fullName evidence="2">Glucose-1-phosphate cytidylyltransferase</fullName>
        <ecNumber evidence="2">2.7.7.33</ecNumber>
    </submittedName>
</protein>
<dbReference type="Gene3D" id="3.90.550.10">
    <property type="entry name" value="Spore Coat Polysaccharide Biosynthesis Protein SpsA, Chain A"/>
    <property type="match status" value="1"/>
</dbReference>
<keyword evidence="3" id="KW-1185">Reference proteome</keyword>
<feature type="domain" description="Nucleotidyl transferase" evidence="1">
    <location>
        <begin position="2"/>
        <end position="230"/>
    </location>
</feature>
<keyword evidence="2" id="KW-0808">Transferase</keyword>
<dbReference type="EMBL" id="JACRTB010000033">
    <property type="protein sequence ID" value="MBC8577483.1"/>
    <property type="molecule type" value="Genomic_DNA"/>
</dbReference>
<dbReference type="InterPro" id="IPR029044">
    <property type="entry name" value="Nucleotide-diphossugar_trans"/>
</dbReference>